<dbReference type="InterPro" id="IPR001279">
    <property type="entry name" value="Metallo-B-lactamas"/>
</dbReference>
<feature type="domain" description="Metallo-beta-lactamase" evidence="1">
    <location>
        <begin position="43"/>
        <end position="137"/>
    </location>
</feature>
<evidence type="ECO:0000259" key="1">
    <source>
        <dbReference type="Pfam" id="PF12706"/>
    </source>
</evidence>
<dbReference type="EMBL" id="CAEZSL010000210">
    <property type="protein sequence ID" value="CAB4553746.1"/>
    <property type="molecule type" value="Genomic_DNA"/>
</dbReference>
<reference evidence="2" key="1">
    <citation type="submission" date="2020-05" db="EMBL/GenBank/DDBJ databases">
        <authorList>
            <person name="Chiriac C."/>
            <person name="Salcher M."/>
            <person name="Ghai R."/>
            <person name="Kavagutti S V."/>
        </authorList>
    </citation>
    <scope>NUCLEOTIDE SEQUENCE</scope>
</reference>
<dbReference type="Pfam" id="PF12706">
    <property type="entry name" value="Lactamase_B_2"/>
    <property type="match status" value="1"/>
</dbReference>
<dbReference type="InterPro" id="IPR036866">
    <property type="entry name" value="RibonucZ/Hydroxyglut_hydro"/>
</dbReference>
<protein>
    <submittedName>
        <fullName evidence="2">Unannotated protein</fullName>
    </submittedName>
</protein>
<name>A0A6J6CRC5_9ZZZZ</name>
<gene>
    <name evidence="2" type="ORF">UFOPK1421_01456</name>
</gene>
<evidence type="ECO:0000313" key="2">
    <source>
        <dbReference type="EMBL" id="CAB4553746.1"/>
    </source>
</evidence>
<proteinExistence type="predicted"/>
<accession>A0A6J6CRC5</accession>
<dbReference type="Gene3D" id="3.60.15.10">
    <property type="entry name" value="Ribonuclease Z/Hydroxyacylglutathione hydrolase-like"/>
    <property type="match status" value="1"/>
</dbReference>
<dbReference type="SUPFAM" id="SSF56281">
    <property type="entry name" value="Metallo-hydrolase/oxidoreductase"/>
    <property type="match status" value="1"/>
</dbReference>
<sequence>MQDVFESIIKPPMFPVSLTSLPGAFVFHDVANSDFHVGQMQVKSRLVPHVGNTLGFRVTHQTTSVTYISDHQMPADGSMGITDGARELCQDADLLIHDAQYTTDEFAGKSDWGHCTVDYAVWVAIECGVKKLALFHHDPTRSDAAVDELLAAARRRGEKHGVEVFAAAENQVVSLSTSSTKG</sequence>
<organism evidence="2">
    <name type="scientific">freshwater metagenome</name>
    <dbReference type="NCBI Taxonomy" id="449393"/>
    <lineage>
        <taxon>unclassified sequences</taxon>
        <taxon>metagenomes</taxon>
        <taxon>ecological metagenomes</taxon>
    </lineage>
</organism>
<dbReference type="AlphaFoldDB" id="A0A6J6CRC5"/>